<dbReference type="EMBL" id="JACCFK010000002">
    <property type="protein sequence ID" value="NYI92291.1"/>
    <property type="molecule type" value="Genomic_DNA"/>
</dbReference>
<organism evidence="1 2">
    <name type="scientific">Amycolatopsis endophytica</name>
    <dbReference type="NCBI Taxonomy" id="860233"/>
    <lineage>
        <taxon>Bacteria</taxon>
        <taxon>Bacillati</taxon>
        <taxon>Actinomycetota</taxon>
        <taxon>Actinomycetes</taxon>
        <taxon>Pseudonocardiales</taxon>
        <taxon>Pseudonocardiaceae</taxon>
        <taxon>Amycolatopsis</taxon>
    </lineage>
</organism>
<evidence type="ECO:0000313" key="2">
    <source>
        <dbReference type="Proteomes" id="UP000549616"/>
    </source>
</evidence>
<comment type="caution">
    <text evidence="1">The sequence shown here is derived from an EMBL/GenBank/DDBJ whole genome shotgun (WGS) entry which is preliminary data.</text>
</comment>
<name>A0A853BC96_9PSEU</name>
<reference evidence="1 2" key="1">
    <citation type="submission" date="2020-07" db="EMBL/GenBank/DDBJ databases">
        <title>Sequencing the genomes of 1000 actinobacteria strains.</title>
        <authorList>
            <person name="Klenk H.-P."/>
        </authorList>
    </citation>
    <scope>NUCLEOTIDE SEQUENCE [LARGE SCALE GENOMIC DNA]</scope>
    <source>
        <strain evidence="1 2">DSM 104006</strain>
    </source>
</reference>
<protein>
    <submittedName>
        <fullName evidence="1">Uncharacterized protein</fullName>
    </submittedName>
</protein>
<sequence>MFFTGFPAFGEAKDARHRYLGIPDAPAGRSCGITRKKISGLDGSAFEPDGEVVAAGQGRTR</sequence>
<accession>A0A853BC96</accession>
<dbReference type="AlphaFoldDB" id="A0A853BC96"/>
<gene>
    <name evidence="1" type="ORF">HNR02_005666</name>
</gene>
<proteinExistence type="predicted"/>
<evidence type="ECO:0000313" key="1">
    <source>
        <dbReference type="EMBL" id="NYI92291.1"/>
    </source>
</evidence>
<keyword evidence="2" id="KW-1185">Reference proteome</keyword>
<dbReference type="Proteomes" id="UP000549616">
    <property type="component" value="Unassembled WGS sequence"/>
</dbReference>